<proteinExistence type="predicted"/>
<dbReference type="AlphaFoldDB" id="A0A1G2BRN5"/>
<gene>
    <name evidence="1" type="ORF">A3B31_01455</name>
</gene>
<accession>A0A1G2BRN5</accession>
<name>A0A1G2BRN5_9BACT</name>
<comment type="caution">
    <text evidence="1">The sequence shown here is derived from an EMBL/GenBank/DDBJ whole genome shotgun (WGS) entry which is preliminary data.</text>
</comment>
<reference evidence="1 2" key="1">
    <citation type="journal article" date="2016" name="Nat. Commun.">
        <title>Thousands of microbial genomes shed light on interconnected biogeochemical processes in an aquifer system.</title>
        <authorList>
            <person name="Anantharaman K."/>
            <person name="Brown C.T."/>
            <person name="Hug L.A."/>
            <person name="Sharon I."/>
            <person name="Castelle C.J."/>
            <person name="Probst A.J."/>
            <person name="Thomas B.C."/>
            <person name="Singh A."/>
            <person name="Wilkins M.J."/>
            <person name="Karaoz U."/>
            <person name="Brodie E.L."/>
            <person name="Williams K.H."/>
            <person name="Hubbard S.S."/>
            <person name="Banfield J.F."/>
        </authorList>
    </citation>
    <scope>NUCLEOTIDE SEQUENCE [LARGE SCALE GENOMIC DNA]</scope>
</reference>
<dbReference type="EMBL" id="MHKN01000033">
    <property type="protein sequence ID" value="OGY91783.1"/>
    <property type="molecule type" value="Genomic_DNA"/>
</dbReference>
<evidence type="ECO:0000313" key="1">
    <source>
        <dbReference type="EMBL" id="OGY91783.1"/>
    </source>
</evidence>
<protein>
    <submittedName>
        <fullName evidence="1">Uncharacterized protein</fullName>
    </submittedName>
</protein>
<sequence length="230" mass="25018">MDTITLNTTGTPLASAPGSITPKVLGFEYDNVVETEKGLVKALDKNMIKRLLGRILLQVQNHGEAWYVDPVSSSKFYLADGPSAYTALRQFGLGITNADLAKIPVGMESRFVMTDTDKDGLPDKLEEGLGTKVDIADTDGDGVNDGDEVLKKLTNPLGTGRLVLSNSLASRIKGRIVLQVESRGEAWYIHPVDGKRYYLANGDAAYQIMRFLSLGITNDDLRKITVGDLQ</sequence>
<dbReference type="Proteomes" id="UP000177349">
    <property type="component" value="Unassembled WGS sequence"/>
</dbReference>
<evidence type="ECO:0000313" key="2">
    <source>
        <dbReference type="Proteomes" id="UP000177349"/>
    </source>
</evidence>
<organism evidence="1 2">
    <name type="scientific">Candidatus Komeilibacteria bacterium RIFCSPLOWO2_01_FULL_53_11</name>
    <dbReference type="NCBI Taxonomy" id="1798552"/>
    <lineage>
        <taxon>Bacteria</taxon>
        <taxon>Candidatus Komeiliibacteriota</taxon>
    </lineage>
</organism>